<evidence type="ECO:0000313" key="4">
    <source>
        <dbReference type="Proteomes" id="UP001183176"/>
    </source>
</evidence>
<evidence type="ECO:0000256" key="2">
    <source>
        <dbReference type="HAMAP-Rule" id="MF_00338"/>
    </source>
</evidence>
<dbReference type="EMBL" id="JAVREH010000010">
    <property type="protein sequence ID" value="MDT0261831.1"/>
    <property type="molecule type" value="Genomic_DNA"/>
</dbReference>
<dbReference type="SUPFAM" id="SSF117782">
    <property type="entry name" value="YbjQ-like"/>
    <property type="match status" value="1"/>
</dbReference>
<gene>
    <name evidence="3" type="ORF">RM423_10525</name>
</gene>
<dbReference type="InterPro" id="IPR002765">
    <property type="entry name" value="UPF0145_YbjQ-like"/>
</dbReference>
<reference evidence="4" key="1">
    <citation type="submission" date="2023-07" db="EMBL/GenBank/DDBJ databases">
        <title>30 novel species of actinomycetes from the DSMZ collection.</title>
        <authorList>
            <person name="Nouioui I."/>
        </authorList>
    </citation>
    <scope>NUCLEOTIDE SEQUENCE [LARGE SCALE GENOMIC DNA]</scope>
    <source>
        <strain evidence="4">DSM 44399</strain>
    </source>
</reference>
<dbReference type="PANTHER" id="PTHR34068:SF2">
    <property type="entry name" value="UPF0145 PROTEIN SCO3412"/>
    <property type="match status" value="1"/>
</dbReference>
<comment type="caution">
    <text evidence="3">The sequence shown here is derived from an EMBL/GenBank/DDBJ whole genome shotgun (WGS) entry which is preliminary data.</text>
</comment>
<dbReference type="Gene3D" id="3.30.110.70">
    <property type="entry name" value="Hypothetical protein apc22750. Chain B"/>
    <property type="match status" value="1"/>
</dbReference>
<evidence type="ECO:0000256" key="1">
    <source>
        <dbReference type="ARBA" id="ARBA00010751"/>
    </source>
</evidence>
<dbReference type="HAMAP" id="MF_00338">
    <property type="entry name" value="UPF0145"/>
    <property type="match status" value="1"/>
</dbReference>
<dbReference type="PANTHER" id="PTHR34068">
    <property type="entry name" value="UPF0145 PROTEIN YBJQ"/>
    <property type="match status" value="1"/>
</dbReference>
<evidence type="ECO:0000313" key="3">
    <source>
        <dbReference type="EMBL" id="MDT0261831.1"/>
    </source>
</evidence>
<dbReference type="RefSeq" id="WP_311422985.1">
    <property type="nucleotide sequence ID" value="NZ_JAVREH010000010.1"/>
</dbReference>
<organism evidence="3 4">
    <name type="scientific">Jatrophihabitans lederbergiae</name>
    <dbReference type="NCBI Taxonomy" id="3075547"/>
    <lineage>
        <taxon>Bacteria</taxon>
        <taxon>Bacillati</taxon>
        <taxon>Actinomycetota</taxon>
        <taxon>Actinomycetes</taxon>
        <taxon>Jatrophihabitantales</taxon>
        <taxon>Jatrophihabitantaceae</taxon>
        <taxon>Jatrophihabitans</taxon>
    </lineage>
</organism>
<dbReference type="Pfam" id="PF01906">
    <property type="entry name" value="YbjQ_1"/>
    <property type="match status" value="1"/>
</dbReference>
<keyword evidence="4" id="KW-1185">Reference proteome</keyword>
<proteinExistence type="inferred from homology"/>
<accession>A0ABU2JAR6</accession>
<dbReference type="Proteomes" id="UP001183176">
    <property type="component" value="Unassembled WGS sequence"/>
</dbReference>
<dbReference type="InterPro" id="IPR035439">
    <property type="entry name" value="UPF0145_dom_sf"/>
</dbReference>
<protein>
    <recommendedName>
        <fullName evidence="2">UPF0145 protein RM423_10525</fullName>
    </recommendedName>
</protein>
<comment type="similarity">
    <text evidence="1 2">Belongs to the UPF0145 family.</text>
</comment>
<sequence>MLCVTMNDIPGWEIQRVCGEVFGVTVRSRNAFSQIGANFKSLVGGELQGMTRNVLESRNEAMTRLFAEAQARGGNALIAMRFDTTELGPNWTEICAYATAVVAVPVTEGAKQTAMQLGYGQPPVAQPPEQSYQQPS</sequence>
<name>A0ABU2JAR6_9ACTN</name>